<dbReference type="InterPro" id="IPR006221">
    <property type="entry name" value="TrpG/PapA_dom"/>
</dbReference>
<dbReference type="NCBIfam" id="TIGR00566">
    <property type="entry name" value="trpG_papA"/>
    <property type="match status" value="1"/>
</dbReference>
<dbReference type="PRINTS" id="PR00097">
    <property type="entry name" value="ANTSNTHASEII"/>
</dbReference>
<dbReference type="InterPro" id="IPR029062">
    <property type="entry name" value="Class_I_gatase-like"/>
</dbReference>
<proteinExistence type="predicted"/>
<dbReference type="KEGG" id="dak:DaAHT2_0448"/>
<accession>D6YZZ7</accession>
<reference evidence="4" key="1">
    <citation type="submission" date="2010-02" db="EMBL/GenBank/DDBJ databases">
        <title>Complete sequence of Desulfurivibrio alkaliphilus AHT2.</title>
        <authorList>
            <consortium name="US DOE Joint Genome Institute"/>
            <person name="Pitluck S."/>
            <person name="Chertkov O."/>
            <person name="Detter J.C."/>
            <person name="Han C."/>
            <person name="Tapia R."/>
            <person name="Larimer F."/>
            <person name="Land M."/>
            <person name="Hauser L."/>
            <person name="Kyrpides N."/>
            <person name="Mikhailova N."/>
            <person name="Sorokin D.Y."/>
            <person name="Muyzer G."/>
            <person name="Woyke T."/>
        </authorList>
    </citation>
    <scope>NUCLEOTIDE SEQUENCE [LARGE SCALE GENOMIC DNA]</scope>
    <source>
        <strain evidence="4">DSM 19089 / UNIQEM U267 / AHT2</strain>
    </source>
</reference>
<dbReference type="GO" id="GO:0005829">
    <property type="term" value="C:cytosol"/>
    <property type="evidence" value="ECO:0007669"/>
    <property type="project" value="TreeGrafter"/>
</dbReference>
<dbReference type="InterPro" id="IPR017926">
    <property type="entry name" value="GATASE"/>
</dbReference>
<dbReference type="Proteomes" id="UP000001508">
    <property type="component" value="Chromosome"/>
</dbReference>
<dbReference type="Pfam" id="PF00117">
    <property type="entry name" value="GATase"/>
    <property type="match status" value="1"/>
</dbReference>
<dbReference type="SUPFAM" id="SSF52317">
    <property type="entry name" value="Class I glutamine amidotransferase-like"/>
    <property type="match status" value="1"/>
</dbReference>
<dbReference type="PANTHER" id="PTHR43418:SF4">
    <property type="entry name" value="MULTIFUNCTIONAL TRYPTOPHAN BIOSYNTHESIS PROTEIN"/>
    <property type="match status" value="1"/>
</dbReference>
<dbReference type="FunFam" id="3.40.50.880:FF:000003">
    <property type="entry name" value="Anthranilate synthase component II"/>
    <property type="match status" value="1"/>
</dbReference>
<organism evidence="3 4">
    <name type="scientific">Desulfurivibrio alkaliphilus (strain DSM 19089 / UNIQEM U267 / AHT2)</name>
    <dbReference type="NCBI Taxonomy" id="589865"/>
    <lineage>
        <taxon>Bacteria</taxon>
        <taxon>Pseudomonadati</taxon>
        <taxon>Thermodesulfobacteriota</taxon>
        <taxon>Desulfobulbia</taxon>
        <taxon>Desulfobulbales</taxon>
        <taxon>Desulfobulbaceae</taxon>
        <taxon>Desulfurivibrio</taxon>
    </lineage>
</organism>
<dbReference type="PROSITE" id="PS51273">
    <property type="entry name" value="GATASE_TYPE_1"/>
    <property type="match status" value="1"/>
</dbReference>
<evidence type="ECO:0000313" key="4">
    <source>
        <dbReference type="Proteomes" id="UP000001508"/>
    </source>
</evidence>
<dbReference type="STRING" id="589865.DaAHT2_0448"/>
<evidence type="ECO:0000259" key="2">
    <source>
        <dbReference type="Pfam" id="PF00117"/>
    </source>
</evidence>
<dbReference type="CDD" id="cd01743">
    <property type="entry name" value="GATase1_Anthranilate_Synthase"/>
    <property type="match status" value="1"/>
</dbReference>
<dbReference type="AlphaFoldDB" id="D6YZZ7"/>
<evidence type="ECO:0000313" key="3">
    <source>
        <dbReference type="EMBL" id="ADH85154.1"/>
    </source>
</evidence>
<dbReference type="GO" id="GO:0016740">
    <property type="term" value="F:transferase activity"/>
    <property type="evidence" value="ECO:0007669"/>
    <property type="project" value="UniProtKB-KW"/>
</dbReference>
<keyword evidence="1 3" id="KW-0315">Glutamine amidotransferase</keyword>
<dbReference type="RefSeq" id="WP_013162685.1">
    <property type="nucleotide sequence ID" value="NC_014216.1"/>
</dbReference>
<protein>
    <submittedName>
        <fullName evidence="3">Glutamine amidotransferase of anthranilate synthase</fullName>
    </submittedName>
</protein>
<keyword evidence="4" id="KW-1185">Reference proteome</keyword>
<dbReference type="PRINTS" id="PR00099">
    <property type="entry name" value="CPSGATASE"/>
</dbReference>
<dbReference type="GO" id="GO:0004049">
    <property type="term" value="F:anthranilate synthase activity"/>
    <property type="evidence" value="ECO:0007669"/>
    <property type="project" value="TreeGrafter"/>
</dbReference>
<dbReference type="PANTHER" id="PTHR43418">
    <property type="entry name" value="MULTIFUNCTIONAL TRYPTOPHAN BIOSYNTHESIS PROTEIN-RELATED"/>
    <property type="match status" value="1"/>
</dbReference>
<dbReference type="MEROPS" id="C26.955"/>
<dbReference type="HOGENOM" id="CLU_014340_1_2_7"/>
<sequence>MLVVIDNYDSFTYNIVQTLGGMGAEMVIYRNDEVDIATVEACRPHRLLISPGPCTPAQAGISVDLIRHFSGKIPVLGVCLGHQAIGEAFGGKIVRADRLMHGKTSMISHDGKGVFRGLPDPFEAMRYHSLAVEEESLPGCLEITARSDHGELMGLRHRELVVEGVQFHPESIMTPAGVGLLKNFIDPDYPSFLRG</sequence>
<dbReference type="InterPro" id="IPR050472">
    <property type="entry name" value="Anth_synth/Amidotransfase"/>
</dbReference>
<dbReference type="GO" id="GO:0000162">
    <property type="term" value="P:L-tryptophan biosynthetic process"/>
    <property type="evidence" value="ECO:0007669"/>
    <property type="project" value="TreeGrafter"/>
</dbReference>
<dbReference type="eggNOG" id="COG0512">
    <property type="taxonomic scope" value="Bacteria"/>
</dbReference>
<dbReference type="EMBL" id="CP001940">
    <property type="protein sequence ID" value="ADH85154.1"/>
    <property type="molecule type" value="Genomic_DNA"/>
</dbReference>
<keyword evidence="3" id="KW-0808">Transferase</keyword>
<dbReference type="PRINTS" id="PR00096">
    <property type="entry name" value="GATASE"/>
</dbReference>
<dbReference type="FunCoup" id="D6YZZ7">
    <property type="interactions" value="245"/>
</dbReference>
<gene>
    <name evidence="3" type="ordered locus">DaAHT2_0448</name>
</gene>
<dbReference type="InParanoid" id="D6YZZ7"/>
<dbReference type="OrthoDB" id="9786812at2"/>
<dbReference type="Gene3D" id="3.40.50.880">
    <property type="match status" value="1"/>
</dbReference>
<name>D6YZZ7_DESAT</name>
<evidence type="ECO:0000256" key="1">
    <source>
        <dbReference type="ARBA" id="ARBA00022962"/>
    </source>
</evidence>
<feature type="domain" description="Glutamine amidotransferase" evidence="2">
    <location>
        <begin position="3"/>
        <end position="185"/>
    </location>
</feature>